<dbReference type="RefSeq" id="WP_148727541.1">
    <property type="nucleotide sequence ID" value="NZ_CP197398.1"/>
</dbReference>
<evidence type="ECO:0000313" key="3">
    <source>
        <dbReference type="Proteomes" id="UP000324383"/>
    </source>
</evidence>
<keyword evidence="3" id="KW-1185">Reference proteome</keyword>
<evidence type="ECO:0000313" key="2">
    <source>
        <dbReference type="EMBL" id="TYK32779.1"/>
    </source>
</evidence>
<keyword evidence="1" id="KW-0812">Transmembrane</keyword>
<dbReference type="EMBL" id="VKLW01000024">
    <property type="protein sequence ID" value="TYK32779.1"/>
    <property type="molecule type" value="Genomic_DNA"/>
</dbReference>
<feature type="transmembrane region" description="Helical" evidence="1">
    <location>
        <begin position="162"/>
        <end position="186"/>
    </location>
</feature>
<reference evidence="2 3" key="1">
    <citation type="submission" date="2019-07" db="EMBL/GenBank/DDBJ databases">
        <title>Draft Genome Sequences of Bacteroides pyogenes Strains Isolated from the Uterus Holstein Dairy Cows with Metritis.</title>
        <authorList>
            <person name="Cunha F."/>
            <person name="Galvao K.N."/>
            <person name="Jeon S.J."/>
            <person name="Jeong K.C."/>
        </authorList>
    </citation>
    <scope>NUCLEOTIDE SEQUENCE [LARGE SCALE GENOMIC DNA]</scope>
    <source>
        <strain evidence="2 3">KG-31</strain>
    </source>
</reference>
<comment type="caution">
    <text evidence="2">The sequence shown here is derived from an EMBL/GenBank/DDBJ whole genome shotgun (WGS) entry which is preliminary data.</text>
</comment>
<gene>
    <name evidence="2" type="ORF">FNJ60_10865</name>
</gene>
<evidence type="ECO:0008006" key="4">
    <source>
        <dbReference type="Google" id="ProtNLM"/>
    </source>
</evidence>
<feature type="transmembrane region" description="Helical" evidence="1">
    <location>
        <begin position="37"/>
        <end position="60"/>
    </location>
</feature>
<name>A0A5D3EAA6_9BACE</name>
<sequence>MESQKTKIALYAKRSFGAKMNASFDFIKENWKLLLKFTVYLLLPVCLVQAIGLNGMMAGAFSMEKMAAEGANVAALSYLIIYYAVYLVFYLIGAILIASLVYALMRTYREREEGLQGVTLGFLKPLLLRNVKRMIGLMLLSVVLVIVLLLFVSALATLSLYTLIFTLPFIFAVVVPLMLWAPVYLFEEIGLIASLKKALRLGFMTWGGAFLIMFVMGLIGSILQGVTMLPWYVASIIKAVFAMSDAGAGAVSPAYNFMLYLLGVVQGFGTYLAMIFSLVGIAYQYGHASETADNVTVESDIENFDTL</sequence>
<proteinExistence type="predicted"/>
<keyword evidence="1" id="KW-0472">Membrane</keyword>
<feature type="transmembrane region" description="Helical" evidence="1">
    <location>
        <begin position="229"/>
        <end position="251"/>
    </location>
</feature>
<feature type="transmembrane region" description="Helical" evidence="1">
    <location>
        <begin position="80"/>
        <end position="105"/>
    </location>
</feature>
<evidence type="ECO:0000256" key="1">
    <source>
        <dbReference type="SAM" id="Phobius"/>
    </source>
</evidence>
<accession>A0A5D3EAA6</accession>
<keyword evidence="1" id="KW-1133">Transmembrane helix</keyword>
<organism evidence="2 3">
    <name type="scientific">Bacteroides pyogenes</name>
    <dbReference type="NCBI Taxonomy" id="310300"/>
    <lineage>
        <taxon>Bacteria</taxon>
        <taxon>Pseudomonadati</taxon>
        <taxon>Bacteroidota</taxon>
        <taxon>Bacteroidia</taxon>
        <taxon>Bacteroidales</taxon>
        <taxon>Bacteroidaceae</taxon>
        <taxon>Bacteroides</taxon>
    </lineage>
</organism>
<dbReference type="AlphaFoldDB" id="A0A5D3EAA6"/>
<feature type="transmembrane region" description="Helical" evidence="1">
    <location>
        <begin position="198"/>
        <end position="223"/>
    </location>
</feature>
<dbReference type="Proteomes" id="UP000324383">
    <property type="component" value="Unassembled WGS sequence"/>
</dbReference>
<protein>
    <recommendedName>
        <fullName evidence="4">Transmembrane protein</fullName>
    </recommendedName>
</protein>
<feature type="transmembrane region" description="Helical" evidence="1">
    <location>
        <begin position="258"/>
        <end position="283"/>
    </location>
</feature>
<feature type="transmembrane region" description="Helical" evidence="1">
    <location>
        <begin position="134"/>
        <end position="156"/>
    </location>
</feature>